<evidence type="ECO:0000256" key="7">
    <source>
        <dbReference type="ARBA" id="ARBA00029447"/>
    </source>
</evidence>
<accession>A0A5C0AUP2</accession>
<evidence type="ECO:0000256" key="6">
    <source>
        <dbReference type="ARBA" id="ARBA00023224"/>
    </source>
</evidence>
<evidence type="ECO:0000259" key="10">
    <source>
        <dbReference type="PROSITE" id="PS50111"/>
    </source>
</evidence>
<dbReference type="GO" id="GO:0007165">
    <property type="term" value="P:signal transduction"/>
    <property type="evidence" value="ECO:0007669"/>
    <property type="project" value="UniProtKB-KW"/>
</dbReference>
<dbReference type="Gene3D" id="1.10.287.950">
    <property type="entry name" value="Methyl-accepting chemotaxis protein"/>
    <property type="match status" value="1"/>
</dbReference>
<dbReference type="GO" id="GO:0005886">
    <property type="term" value="C:plasma membrane"/>
    <property type="evidence" value="ECO:0007669"/>
    <property type="project" value="UniProtKB-SubCell"/>
</dbReference>
<evidence type="ECO:0000256" key="9">
    <source>
        <dbReference type="SAM" id="Phobius"/>
    </source>
</evidence>
<comment type="similarity">
    <text evidence="7">Belongs to the methyl-accepting chemotaxis (MCP) protein family.</text>
</comment>
<dbReference type="InterPro" id="IPR004090">
    <property type="entry name" value="Chemotax_Me-accpt_rcpt"/>
</dbReference>
<dbReference type="Gene3D" id="3.30.450.20">
    <property type="entry name" value="PAS domain"/>
    <property type="match status" value="1"/>
</dbReference>
<keyword evidence="2" id="KW-1003">Cell membrane</keyword>
<dbReference type="Proteomes" id="UP000325161">
    <property type="component" value="Chromosome"/>
</dbReference>
<dbReference type="PANTHER" id="PTHR32089:SF112">
    <property type="entry name" value="LYSOZYME-LIKE PROTEIN-RELATED"/>
    <property type="match status" value="1"/>
</dbReference>
<dbReference type="PRINTS" id="PR00260">
    <property type="entry name" value="CHEMTRNSDUCR"/>
</dbReference>
<evidence type="ECO:0000256" key="2">
    <source>
        <dbReference type="ARBA" id="ARBA00022475"/>
    </source>
</evidence>
<protein>
    <submittedName>
        <fullName evidence="11">Methyl-accepting chemotaxis protein</fullName>
    </submittedName>
</protein>
<evidence type="ECO:0000313" key="11">
    <source>
        <dbReference type="EMBL" id="QEI04620.1"/>
    </source>
</evidence>
<proteinExistence type="inferred from homology"/>
<comment type="subcellular location">
    <subcellularLocation>
        <location evidence="1">Cell membrane</location>
        <topology evidence="1">Multi-pass membrane protein</topology>
    </subcellularLocation>
</comment>
<feature type="transmembrane region" description="Helical" evidence="9">
    <location>
        <begin position="61"/>
        <end position="81"/>
    </location>
</feature>
<dbReference type="InterPro" id="IPR033480">
    <property type="entry name" value="sCache_2"/>
</dbReference>
<evidence type="ECO:0000313" key="12">
    <source>
        <dbReference type="Proteomes" id="UP000325161"/>
    </source>
</evidence>
<keyword evidence="4 9" id="KW-1133">Transmembrane helix</keyword>
<dbReference type="Pfam" id="PF17200">
    <property type="entry name" value="sCache_2"/>
    <property type="match status" value="1"/>
</dbReference>
<dbReference type="SMART" id="SM00283">
    <property type="entry name" value="MA"/>
    <property type="match status" value="1"/>
</dbReference>
<keyword evidence="3 9" id="KW-0812">Transmembrane</keyword>
<reference evidence="11 12" key="1">
    <citation type="submission" date="2019-08" db="EMBL/GenBank/DDBJ databases">
        <title>Amphibian skin-associated Pigmentiphaga: genome sequence and occurrence across geography and hosts.</title>
        <authorList>
            <person name="Bletz M.C."/>
            <person name="Bunk B."/>
            <person name="Sproeer C."/>
            <person name="Biwer P."/>
            <person name="Reiter S."/>
            <person name="Rabemananjara F.C.E."/>
            <person name="Schulz S."/>
            <person name="Overmann J."/>
            <person name="Vences M."/>
        </authorList>
    </citation>
    <scope>NUCLEOTIDE SEQUENCE [LARGE SCALE GENOMIC DNA]</scope>
    <source>
        <strain evidence="11 12">Mada1488</strain>
    </source>
</reference>
<dbReference type="Pfam" id="PF00015">
    <property type="entry name" value="MCPsignal"/>
    <property type="match status" value="1"/>
</dbReference>
<dbReference type="PROSITE" id="PS50111">
    <property type="entry name" value="CHEMOTAXIS_TRANSDUC_2"/>
    <property type="match status" value="1"/>
</dbReference>
<gene>
    <name evidence="11" type="ORF">FXN63_01285</name>
</gene>
<feature type="transmembrane region" description="Helical" evidence="9">
    <location>
        <begin position="246"/>
        <end position="264"/>
    </location>
</feature>
<dbReference type="EMBL" id="CP043046">
    <property type="protein sequence ID" value="QEI04620.1"/>
    <property type="molecule type" value="Genomic_DNA"/>
</dbReference>
<feature type="domain" description="Methyl-accepting transducer" evidence="10">
    <location>
        <begin position="327"/>
        <end position="563"/>
    </location>
</feature>
<dbReference type="OrthoDB" id="9806477at2"/>
<dbReference type="GO" id="GO:0006935">
    <property type="term" value="P:chemotaxis"/>
    <property type="evidence" value="ECO:0007669"/>
    <property type="project" value="InterPro"/>
</dbReference>
<dbReference type="CDD" id="cd11386">
    <property type="entry name" value="MCP_signal"/>
    <property type="match status" value="1"/>
</dbReference>
<evidence type="ECO:0000256" key="5">
    <source>
        <dbReference type="ARBA" id="ARBA00023136"/>
    </source>
</evidence>
<dbReference type="PANTHER" id="PTHR32089">
    <property type="entry name" value="METHYL-ACCEPTING CHEMOTAXIS PROTEIN MCPB"/>
    <property type="match status" value="1"/>
</dbReference>
<organism evidence="11 12">
    <name type="scientific">Pigmentiphaga aceris</name>
    <dbReference type="NCBI Taxonomy" id="1940612"/>
    <lineage>
        <taxon>Bacteria</taxon>
        <taxon>Pseudomonadati</taxon>
        <taxon>Pseudomonadota</taxon>
        <taxon>Betaproteobacteria</taxon>
        <taxon>Burkholderiales</taxon>
        <taxon>Alcaligenaceae</taxon>
        <taxon>Pigmentiphaga</taxon>
    </lineage>
</organism>
<evidence type="ECO:0000256" key="1">
    <source>
        <dbReference type="ARBA" id="ARBA00004651"/>
    </source>
</evidence>
<dbReference type="SMART" id="SM01049">
    <property type="entry name" value="Cache_2"/>
    <property type="match status" value="1"/>
</dbReference>
<keyword evidence="6 8" id="KW-0807">Transducer</keyword>
<dbReference type="FunFam" id="1.10.287.950:FF:000001">
    <property type="entry name" value="Methyl-accepting chemotaxis sensory transducer"/>
    <property type="match status" value="1"/>
</dbReference>
<name>A0A5C0AUP2_9BURK</name>
<dbReference type="InterPro" id="IPR004089">
    <property type="entry name" value="MCPsignal_dom"/>
</dbReference>
<evidence type="ECO:0000256" key="3">
    <source>
        <dbReference type="ARBA" id="ARBA00022692"/>
    </source>
</evidence>
<dbReference type="KEGG" id="pacr:FXN63_01285"/>
<keyword evidence="5 9" id="KW-0472">Membrane</keyword>
<dbReference type="AlphaFoldDB" id="A0A5C0AUP2"/>
<sequence length="599" mass="64468">MRQPHEGRRVAIAPCAPGLNWPLGPTTALPRRHMNATHSSISPPPAATRTSRWQAGFRAKLYGLVAIAALLMIALQTYSVVLSYHDKLEAKTTEIQSVMQTALGILKRYATLAEQGKMSREDAERAAYDALRGMRYGENDDYVFAWRISDAITMVHGIASQEGQYQFNIGTDKRPKDVIVADRLGVLRKAGGQALARVTQTRAGMPDPLPKQNINALFEPWGVVVGTGVFLDRVEAEFRADLIERVVTSVLVILVLVLGGIWIVRGVMRQLGGEPTGAVLVMQQAAGGDFTQGSQLGTGRVPAGSLLAAFGDMSASVRGMIVNVRDEAGALREDATRLSESVHQVSKASTHQSEATASMAAAIEELTVSVSHISEAARDTEQLSEDVASLCRSSEGQVNSASEGMERIATAVGDASTKIAGLQTRAEQISVIAASIKEIASQTNLLALNAAIEAARAGEQGRGFSVVADEVRKLAERTASATVEIEQMVNAVQTETRESTITMDRVRPIVDEGTAFTRQVADSLREIRQRADMSLERVREVAHATREQSSASTSIAQRVEGIAQMVEETNATMEETARSASDMRDMSVRLDSLVGAFKV</sequence>
<dbReference type="SUPFAM" id="SSF58104">
    <property type="entry name" value="Methyl-accepting chemotaxis protein (MCP) signaling domain"/>
    <property type="match status" value="1"/>
</dbReference>
<evidence type="ECO:0000256" key="8">
    <source>
        <dbReference type="PROSITE-ProRule" id="PRU00284"/>
    </source>
</evidence>
<dbReference type="GO" id="GO:0004888">
    <property type="term" value="F:transmembrane signaling receptor activity"/>
    <property type="evidence" value="ECO:0007669"/>
    <property type="project" value="InterPro"/>
</dbReference>
<keyword evidence="12" id="KW-1185">Reference proteome</keyword>
<evidence type="ECO:0000256" key="4">
    <source>
        <dbReference type="ARBA" id="ARBA00022989"/>
    </source>
</evidence>